<dbReference type="HOGENOM" id="CLU_089876_13_2_11"/>
<evidence type="ECO:0000256" key="2">
    <source>
        <dbReference type="ARBA" id="ARBA00022801"/>
    </source>
</evidence>
<feature type="region of interest" description="Disordered" evidence="3">
    <location>
        <begin position="1"/>
        <end position="32"/>
    </location>
</feature>
<dbReference type="CDD" id="cd03443">
    <property type="entry name" value="PaaI_thioesterase"/>
    <property type="match status" value="1"/>
</dbReference>
<dbReference type="Gene3D" id="3.10.129.10">
    <property type="entry name" value="Hotdog Thioesterase"/>
    <property type="match status" value="1"/>
</dbReference>
<sequence length="175" mass="18157">MTSRNTPTPARPDLSVEGGPDPSVAPDPSVEGGFVGATWPGSLMEAMSMEVLVHSPTRTLVSMPVEGNTQSAGILHGGASAALAETAASFASQIHARAVHGELGFAVGTELSISHISSARTGTVTAEARAVHLGGSSTVHLVELRAEDGRLISTSRVTNRILKRRVTEGAERRKE</sequence>
<dbReference type="AlphaFoldDB" id="N6W4U3"/>
<accession>N6W4U3</accession>
<evidence type="ECO:0000256" key="3">
    <source>
        <dbReference type="SAM" id="MobiDB-lite"/>
    </source>
</evidence>
<dbReference type="GO" id="GO:0005829">
    <property type="term" value="C:cytosol"/>
    <property type="evidence" value="ECO:0007669"/>
    <property type="project" value="TreeGrafter"/>
</dbReference>
<name>N6W4U3_9ACTO</name>
<dbReference type="Pfam" id="PF03061">
    <property type="entry name" value="4HBT"/>
    <property type="match status" value="1"/>
</dbReference>
<evidence type="ECO:0000259" key="4">
    <source>
        <dbReference type="Pfam" id="PF03061"/>
    </source>
</evidence>
<reference evidence="5 6" key="1">
    <citation type="submission" date="2013-03" db="EMBL/GenBank/DDBJ databases">
        <title>Reference genome for the Human Microbiome Project.</title>
        <authorList>
            <person name="Aqrawi P."/>
            <person name="Ayvaz T."/>
            <person name="Bess C."/>
            <person name="Blankenburg K."/>
            <person name="Coyle M."/>
            <person name="Deng J."/>
            <person name="Forbes L."/>
            <person name="Fowler G."/>
            <person name="Francisco L."/>
            <person name="Fu Q."/>
            <person name="Gibbs R."/>
            <person name="Gross S."/>
            <person name="Gubbala S."/>
            <person name="Hale W."/>
            <person name="Hemphill L."/>
            <person name="Highlander S."/>
            <person name="Hirani K."/>
            <person name="Jackson L."/>
            <person name="Jakkamsetti A."/>
            <person name="Javaid M."/>
            <person name="Jayaseelan J.C."/>
            <person name="Jiang H."/>
            <person name="Joshi V."/>
            <person name="Korchina V."/>
            <person name="Kovar C."/>
            <person name="Lara F."/>
            <person name="Lee S."/>
            <person name="Liu Y."/>
            <person name="Mata R."/>
            <person name="Mathew T."/>
            <person name="Munidasa M."/>
            <person name="Muzny D."/>
            <person name="Nazareth L."/>
            <person name="Ngo R."/>
            <person name="Nguyen L."/>
            <person name="Nguyen N."/>
            <person name="Okwuonu G."/>
            <person name="Ongeri F."/>
            <person name="Palculict T."/>
            <person name="Patil S."/>
            <person name="Petrosino J."/>
            <person name="Pham C."/>
            <person name="Pham P."/>
            <person name="Pu L.-L."/>
            <person name="Qin X."/>
            <person name="Qu J."/>
            <person name="Reid J."/>
            <person name="Ross M."/>
            <person name="Ruth R."/>
            <person name="Saada N."/>
            <person name="San Lucas F."/>
            <person name="Santibanez J."/>
            <person name="Shang Y."/>
            <person name="Simmons D."/>
            <person name="Song X.-Z."/>
            <person name="Tang L.-Y."/>
            <person name="Thornton R."/>
            <person name="Warren J."/>
            <person name="Weissenberger G."/>
            <person name="Wilczek-Boney K."/>
            <person name="Worley K."/>
            <person name="Youmans B."/>
            <person name="Zhang J."/>
            <person name="Zhang L."/>
            <person name="Zhao Z."/>
            <person name="Zhou C."/>
            <person name="Zhu D."/>
            <person name="Zhu Y."/>
        </authorList>
    </citation>
    <scope>NUCLEOTIDE SEQUENCE [LARGE SCALE GENOMIC DNA]</scope>
    <source>
        <strain evidence="5 6">F0333</strain>
    </source>
</reference>
<evidence type="ECO:0000313" key="5">
    <source>
        <dbReference type="EMBL" id="ENO17555.1"/>
    </source>
</evidence>
<dbReference type="GO" id="GO:0061522">
    <property type="term" value="F:1,4-dihydroxy-2-naphthoyl-CoA thioesterase activity"/>
    <property type="evidence" value="ECO:0007669"/>
    <property type="project" value="TreeGrafter"/>
</dbReference>
<comment type="similarity">
    <text evidence="1">Belongs to the thioesterase PaaI family.</text>
</comment>
<dbReference type="InterPro" id="IPR006683">
    <property type="entry name" value="Thioestr_dom"/>
</dbReference>
<dbReference type="EMBL" id="AQHZ01000024">
    <property type="protein sequence ID" value="ENO17555.1"/>
    <property type="molecule type" value="Genomic_DNA"/>
</dbReference>
<feature type="domain" description="Thioesterase" evidence="4">
    <location>
        <begin position="73"/>
        <end position="152"/>
    </location>
</feature>
<keyword evidence="6" id="KW-1185">Reference proteome</keyword>
<protein>
    <submittedName>
        <fullName evidence="5">Thioesterase</fullName>
    </submittedName>
</protein>
<dbReference type="Proteomes" id="UP000013015">
    <property type="component" value="Unassembled WGS sequence"/>
</dbReference>
<dbReference type="InterPro" id="IPR029069">
    <property type="entry name" value="HotDog_dom_sf"/>
</dbReference>
<dbReference type="PATRIC" id="fig|888050.3.peg.1401"/>
<dbReference type="PANTHER" id="PTHR43240">
    <property type="entry name" value="1,4-DIHYDROXY-2-NAPHTHOYL-COA THIOESTERASE 1"/>
    <property type="match status" value="1"/>
</dbReference>
<dbReference type="eggNOG" id="COG2050">
    <property type="taxonomic scope" value="Bacteria"/>
</dbReference>
<dbReference type="NCBIfam" id="TIGR00369">
    <property type="entry name" value="unchar_dom_1"/>
    <property type="match status" value="1"/>
</dbReference>
<comment type="caution">
    <text evidence="5">The sequence shown here is derived from an EMBL/GenBank/DDBJ whole genome shotgun (WGS) entry which is preliminary data.</text>
</comment>
<dbReference type="STRING" id="888050.HMPREF9004_1465"/>
<evidence type="ECO:0000313" key="6">
    <source>
        <dbReference type="Proteomes" id="UP000013015"/>
    </source>
</evidence>
<dbReference type="InterPro" id="IPR003736">
    <property type="entry name" value="PAAI_dom"/>
</dbReference>
<evidence type="ECO:0000256" key="1">
    <source>
        <dbReference type="ARBA" id="ARBA00008324"/>
    </source>
</evidence>
<organism evidence="5 6">
    <name type="scientific">Schaalia cardiffensis F0333</name>
    <dbReference type="NCBI Taxonomy" id="888050"/>
    <lineage>
        <taxon>Bacteria</taxon>
        <taxon>Bacillati</taxon>
        <taxon>Actinomycetota</taxon>
        <taxon>Actinomycetes</taxon>
        <taxon>Actinomycetales</taxon>
        <taxon>Actinomycetaceae</taxon>
        <taxon>Schaalia</taxon>
    </lineage>
</organism>
<dbReference type="SUPFAM" id="SSF54637">
    <property type="entry name" value="Thioesterase/thiol ester dehydrase-isomerase"/>
    <property type="match status" value="1"/>
</dbReference>
<proteinExistence type="inferred from homology"/>
<gene>
    <name evidence="5" type="ORF">HMPREF9004_1465</name>
</gene>
<dbReference type="PANTHER" id="PTHR43240:SF5">
    <property type="entry name" value="1,4-DIHYDROXY-2-NAPHTHOYL-COA THIOESTERASE 1"/>
    <property type="match status" value="1"/>
</dbReference>
<keyword evidence="2" id="KW-0378">Hydrolase</keyword>